<dbReference type="EMBL" id="CM042056">
    <property type="protein sequence ID" value="KAI3697050.1"/>
    <property type="molecule type" value="Genomic_DNA"/>
</dbReference>
<sequence>MVSSHRRDRLRGDKGFFPFHLLGIGSTHNTYTHNGKRDCGADPSESVAESKKKGSSYQIVGGRENNLTRDL</sequence>
<reference evidence="1 2" key="2">
    <citation type="journal article" date="2022" name="Mol. Ecol. Resour.">
        <title>The genomes of chicory, endive, great burdock and yacon provide insights into Asteraceae paleo-polyploidization history and plant inulin production.</title>
        <authorList>
            <person name="Fan W."/>
            <person name="Wang S."/>
            <person name="Wang H."/>
            <person name="Wang A."/>
            <person name="Jiang F."/>
            <person name="Liu H."/>
            <person name="Zhao H."/>
            <person name="Xu D."/>
            <person name="Zhang Y."/>
        </authorList>
    </citation>
    <scope>NUCLEOTIDE SEQUENCE [LARGE SCALE GENOMIC DNA]</scope>
    <source>
        <strain evidence="2">cv. Niubang</strain>
    </source>
</reference>
<evidence type="ECO:0000313" key="1">
    <source>
        <dbReference type="EMBL" id="KAI3697050.1"/>
    </source>
</evidence>
<keyword evidence="2" id="KW-1185">Reference proteome</keyword>
<accession>A0ACB8ZIA2</accession>
<reference evidence="2" key="1">
    <citation type="journal article" date="2022" name="Mol. Ecol. Resour.">
        <title>The genomes of chicory, endive, great burdock and yacon provide insights into Asteraceae palaeo-polyploidization history and plant inulin production.</title>
        <authorList>
            <person name="Fan W."/>
            <person name="Wang S."/>
            <person name="Wang H."/>
            <person name="Wang A."/>
            <person name="Jiang F."/>
            <person name="Liu H."/>
            <person name="Zhao H."/>
            <person name="Xu D."/>
            <person name="Zhang Y."/>
        </authorList>
    </citation>
    <scope>NUCLEOTIDE SEQUENCE [LARGE SCALE GENOMIC DNA]</scope>
    <source>
        <strain evidence="2">cv. Niubang</strain>
    </source>
</reference>
<comment type="caution">
    <text evidence="1">The sequence shown here is derived from an EMBL/GenBank/DDBJ whole genome shotgun (WGS) entry which is preliminary data.</text>
</comment>
<proteinExistence type="predicted"/>
<evidence type="ECO:0000313" key="2">
    <source>
        <dbReference type="Proteomes" id="UP001055879"/>
    </source>
</evidence>
<name>A0ACB8ZIA2_ARCLA</name>
<dbReference type="Proteomes" id="UP001055879">
    <property type="component" value="Linkage Group LG10"/>
</dbReference>
<protein>
    <submittedName>
        <fullName evidence="1">Uncharacterized protein</fullName>
    </submittedName>
</protein>
<gene>
    <name evidence="1" type="ORF">L6452_29770</name>
</gene>
<organism evidence="1 2">
    <name type="scientific">Arctium lappa</name>
    <name type="common">Greater burdock</name>
    <name type="synonym">Lappa major</name>
    <dbReference type="NCBI Taxonomy" id="4217"/>
    <lineage>
        <taxon>Eukaryota</taxon>
        <taxon>Viridiplantae</taxon>
        <taxon>Streptophyta</taxon>
        <taxon>Embryophyta</taxon>
        <taxon>Tracheophyta</taxon>
        <taxon>Spermatophyta</taxon>
        <taxon>Magnoliopsida</taxon>
        <taxon>eudicotyledons</taxon>
        <taxon>Gunneridae</taxon>
        <taxon>Pentapetalae</taxon>
        <taxon>asterids</taxon>
        <taxon>campanulids</taxon>
        <taxon>Asterales</taxon>
        <taxon>Asteraceae</taxon>
        <taxon>Carduoideae</taxon>
        <taxon>Cardueae</taxon>
        <taxon>Arctiinae</taxon>
        <taxon>Arctium</taxon>
    </lineage>
</organism>